<evidence type="ECO:0000256" key="2">
    <source>
        <dbReference type="ARBA" id="ARBA00022692"/>
    </source>
</evidence>
<dbReference type="InterPro" id="IPR011701">
    <property type="entry name" value="MFS"/>
</dbReference>
<feature type="transmembrane region" description="Helical" evidence="10">
    <location>
        <begin position="154"/>
        <end position="173"/>
    </location>
</feature>
<evidence type="ECO:0000256" key="4">
    <source>
        <dbReference type="ARBA" id="ARBA00023136"/>
    </source>
</evidence>
<evidence type="ECO:0000313" key="13">
    <source>
        <dbReference type="Proteomes" id="UP000237631"/>
    </source>
</evidence>
<feature type="transmembrane region" description="Helical" evidence="10">
    <location>
        <begin position="268"/>
        <end position="289"/>
    </location>
</feature>
<evidence type="ECO:0000256" key="9">
    <source>
        <dbReference type="SAM" id="MobiDB-lite"/>
    </source>
</evidence>
<evidence type="ECO:0000256" key="3">
    <source>
        <dbReference type="ARBA" id="ARBA00022989"/>
    </source>
</evidence>
<dbReference type="PROSITE" id="PS50850">
    <property type="entry name" value="MFS"/>
    <property type="match status" value="1"/>
</dbReference>
<feature type="compositionally biased region" description="Basic and acidic residues" evidence="9">
    <location>
        <begin position="24"/>
        <end position="47"/>
    </location>
</feature>
<dbReference type="FunFam" id="1.20.1250.20:FF:000011">
    <property type="entry name" value="MFS multidrug transporter, putative"/>
    <property type="match status" value="1"/>
</dbReference>
<comment type="similarity">
    <text evidence="5">Belongs to the major facilitator superfamily. CAR1 family.</text>
</comment>
<keyword evidence="13" id="KW-1185">Reference proteome</keyword>
<feature type="transmembrane region" description="Helical" evidence="10">
    <location>
        <begin position="451"/>
        <end position="474"/>
    </location>
</feature>
<evidence type="ECO:0000256" key="6">
    <source>
        <dbReference type="ARBA" id="ARBA00053977"/>
    </source>
</evidence>
<feature type="domain" description="Major facilitator superfamily (MFS) profile" evidence="11">
    <location>
        <begin position="115"/>
        <end position="547"/>
    </location>
</feature>
<feature type="transmembrane region" description="Helical" evidence="10">
    <location>
        <begin position="339"/>
        <end position="364"/>
    </location>
</feature>
<organism evidence="12 13">
    <name type="scientific">Cercospora berteroae</name>
    <dbReference type="NCBI Taxonomy" id="357750"/>
    <lineage>
        <taxon>Eukaryota</taxon>
        <taxon>Fungi</taxon>
        <taxon>Dikarya</taxon>
        <taxon>Ascomycota</taxon>
        <taxon>Pezizomycotina</taxon>
        <taxon>Dothideomycetes</taxon>
        <taxon>Dothideomycetidae</taxon>
        <taxon>Mycosphaerellales</taxon>
        <taxon>Mycosphaerellaceae</taxon>
        <taxon>Cercospora</taxon>
    </lineage>
</organism>
<feature type="compositionally biased region" description="Polar residues" evidence="9">
    <location>
        <begin position="99"/>
        <end position="108"/>
    </location>
</feature>
<dbReference type="OrthoDB" id="5296287at2759"/>
<feature type="transmembrane region" description="Helical" evidence="10">
    <location>
        <begin position="214"/>
        <end position="234"/>
    </location>
</feature>
<reference evidence="13" key="1">
    <citation type="journal article" date="2017" name="bioRxiv">
        <title>Conservation of a gene cluster reveals novel cercosporin biosynthetic mechanisms and extends production to the genus Colletotrichum.</title>
        <authorList>
            <person name="de Jonge R."/>
            <person name="Ebert M.K."/>
            <person name="Huitt-Roehl C.R."/>
            <person name="Pal P."/>
            <person name="Suttle J.C."/>
            <person name="Spanner R.E."/>
            <person name="Neubauer J.D."/>
            <person name="Jurick W.M.II."/>
            <person name="Stott K.A."/>
            <person name="Secor G.A."/>
            <person name="Thomma B.P.H.J."/>
            <person name="Van de Peer Y."/>
            <person name="Townsend C.A."/>
            <person name="Bolton M.D."/>
        </authorList>
    </citation>
    <scope>NUCLEOTIDE SEQUENCE [LARGE SCALE GENOMIC DNA]</scope>
    <source>
        <strain evidence="13">CBS538.71</strain>
    </source>
</reference>
<keyword evidence="2 10" id="KW-0812">Transmembrane</keyword>
<accession>A0A2S6CEI4</accession>
<evidence type="ECO:0000259" key="11">
    <source>
        <dbReference type="PROSITE" id="PS50850"/>
    </source>
</evidence>
<feature type="transmembrane region" description="Helical" evidence="10">
    <location>
        <begin position="425"/>
        <end position="445"/>
    </location>
</feature>
<comment type="caution">
    <text evidence="12">The sequence shown here is derived from an EMBL/GenBank/DDBJ whole genome shotgun (WGS) entry which is preliminary data.</text>
</comment>
<feature type="region of interest" description="Disordered" evidence="9">
    <location>
        <begin position="1"/>
        <end position="108"/>
    </location>
</feature>
<feature type="compositionally biased region" description="Polar residues" evidence="9">
    <location>
        <begin position="12"/>
        <end position="23"/>
    </location>
</feature>
<evidence type="ECO:0000256" key="7">
    <source>
        <dbReference type="ARBA" id="ARBA00069139"/>
    </source>
</evidence>
<feature type="transmembrane region" description="Helical" evidence="10">
    <location>
        <begin position="241"/>
        <end position="262"/>
    </location>
</feature>
<dbReference type="CDD" id="cd17323">
    <property type="entry name" value="MFS_Tpo1_MDR_like"/>
    <property type="match status" value="1"/>
</dbReference>
<dbReference type="Proteomes" id="UP000237631">
    <property type="component" value="Unassembled WGS sequence"/>
</dbReference>
<dbReference type="PANTHER" id="PTHR23502:SF68">
    <property type="entry name" value="MULTIDRUG TRANSPORTER, PUTATIVE (AFU_ORTHOLOGUE AFUA_3G01120)-RELATED"/>
    <property type="match status" value="1"/>
</dbReference>
<feature type="compositionally biased region" description="Polar residues" evidence="9">
    <location>
        <begin position="48"/>
        <end position="57"/>
    </location>
</feature>
<dbReference type="Gene3D" id="1.20.1250.20">
    <property type="entry name" value="MFS general substrate transporter like domains"/>
    <property type="match status" value="1"/>
</dbReference>
<dbReference type="EMBL" id="PNEN01000474">
    <property type="protein sequence ID" value="PPJ58113.1"/>
    <property type="molecule type" value="Genomic_DNA"/>
</dbReference>
<dbReference type="Pfam" id="PF07690">
    <property type="entry name" value="MFS_1"/>
    <property type="match status" value="1"/>
</dbReference>
<dbReference type="STRING" id="357750.A0A2S6CEI4"/>
<protein>
    <recommendedName>
        <fullName evidence="7">Cercosporin MFS transporter CTB4</fullName>
    </recommendedName>
    <alternativeName>
        <fullName evidence="8">Cercosporin toxin biosynthesis cluster protein 4</fullName>
    </alternativeName>
</protein>
<feature type="transmembrane region" description="Helical" evidence="10">
    <location>
        <begin position="384"/>
        <end position="404"/>
    </location>
</feature>
<evidence type="ECO:0000313" key="12">
    <source>
        <dbReference type="EMBL" id="PPJ58113.1"/>
    </source>
</evidence>
<evidence type="ECO:0000256" key="8">
    <source>
        <dbReference type="ARBA" id="ARBA00077167"/>
    </source>
</evidence>
<keyword evidence="4 10" id="KW-0472">Membrane</keyword>
<dbReference type="AlphaFoldDB" id="A0A2S6CEI4"/>
<comment type="subcellular location">
    <subcellularLocation>
        <location evidence="1">Membrane</location>
        <topology evidence="1">Multi-pass membrane protein</topology>
    </subcellularLocation>
</comment>
<dbReference type="GO" id="GO:0022857">
    <property type="term" value="F:transmembrane transporter activity"/>
    <property type="evidence" value="ECO:0007669"/>
    <property type="project" value="InterPro"/>
</dbReference>
<proteinExistence type="inferred from homology"/>
<dbReference type="PANTHER" id="PTHR23502">
    <property type="entry name" value="MAJOR FACILITATOR SUPERFAMILY"/>
    <property type="match status" value="1"/>
</dbReference>
<dbReference type="SUPFAM" id="SSF103473">
    <property type="entry name" value="MFS general substrate transporter"/>
    <property type="match status" value="1"/>
</dbReference>
<feature type="compositionally biased region" description="Basic and acidic residues" evidence="9">
    <location>
        <begin position="58"/>
        <end position="75"/>
    </location>
</feature>
<dbReference type="InterPro" id="IPR036259">
    <property type="entry name" value="MFS_trans_sf"/>
</dbReference>
<name>A0A2S6CEI4_9PEZI</name>
<feature type="transmembrane region" description="Helical" evidence="10">
    <location>
        <begin position="518"/>
        <end position="538"/>
    </location>
</feature>
<comment type="function">
    <text evidence="6">MFS transporter; part of the gene cluster that mediates the biosynthesis of cercosporin, a light-activated, non-host-selective toxin. The perylenequinone chromophore of cercosporin absorbs light energy to attain an electronically-activated triplet state and produces active oxygen species such as the hydroxyl radical, superoxide, hydrogen peroxide or singlet oxygen upon reaction with oxygen molecules. These reactive oxygen species cause damage to various cellular components including lipids, proteins and nucleic acids. Responsible for secretion and accumulation of cercosporin, but does not play any roles in self-protection against the toxicity of cercosporin.</text>
</comment>
<feature type="transmembrane region" description="Helical" evidence="10">
    <location>
        <begin position="116"/>
        <end position="134"/>
    </location>
</feature>
<evidence type="ECO:0000256" key="5">
    <source>
        <dbReference type="ARBA" id="ARBA00038347"/>
    </source>
</evidence>
<dbReference type="GO" id="GO:0016020">
    <property type="term" value="C:membrane"/>
    <property type="evidence" value="ECO:0007669"/>
    <property type="project" value="UniProtKB-SubCell"/>
</dbReference>
<dbReference type="InterPro" id="IPR020846">
    <property type="entry name" value="MFS_dom"/>
</dbReference>
<feature type="transmembrane region" description="Helical" evidence="10">
    <location>
        <begin position="481"/>
        <end position="506"/>
    </location>
</feature>
<keyword evidence="3 10" id="KW-1133">Transmembrane helix</keyword>
<gene>
    <name evidence="12" type="ORF">CBER1_05309</name>
</gene>
<evidence type="ECO:0000256" key="10">
    <source>
        <dbReference type="SAM" id="Phobius"/>
    </source>
</evidence>
<evidence type="ECO:0000256" key="1">
    <source>
        <dbReference type="ARBA" id="ARBA00004141"/>
    </source>
</evidence>
<sequence>MSTPRVDALPATNVQSDEQQTSSDTHDANNPSHDRSHSTTPQRDSEKPQSTYSSNGSNRDKPESQPVEPNDKDLETQLPSNEDREEVDGPNIIFWDSPTDPSNPQNWSPAKKWSQIALVSLMSVLTPLASSGFAPGVPQLMQEFYSSSKTIATFVVSVHVLGFAFGPLIVAPLSELYGRLWVYHISNIGFIAFTIACSRAQGVGELCVYRFFEGVFGVTPITIGGGTIADLIAIEGRGAAMAIWSLGPLVGPVAGPVAGGFLSNAKGWRWMFYVIAMAAGAIEVPAFFLMKETYAPALLERKTKRLRKETGNQDLRSKLDLGQTPKEMFPLAIVRPMKLLCLSPICTLMCVYMAIIYGFLYLLFTTFTYVFTGDYGFSSSIVGLVYLGLGVGDFIGLAALGYSSDRLIKRFQAKNNGIMKPEYRLPPLIIAAPLIGIGLVIYGFTVKYHVFWFWPIFGTAWVGIGMIIAFMAVMTYLVDVYGVYAASAVAANTILRSIFGGVFPLFALQMYQGLGLDWGNALLAFLAFGISPIPVLFWKYGERIRTNPKFQVKL</sequence>
<feature type="transmembrane region" description="Helical" evidence="10">
    <location>
        <begin position="180"/>
        <end position="202"/>
    </location>
</feature>